<dbReference type="Proteomes" id="UP001295684">
    <property type="component" value="Unassembled WGS sequence"/>
</dbReference>
<organism evidence="1 2">
    <name type="scientific">Euplotes crassus</name>
    <dbReference type="NCBI Taxonomy" id="5936"/>
    <lineage>
        <taxon>Eukaryota</taxon>
        <taxon>Sar</taxon>
        <taxon>Alveolata</taxon>
        <taxon>Ciliophora</taxon>
        <taxon>Intramacronucleata</taxon>
        <taxon>Spirotrichea</taxon>
        <taxon>Hypotrichia</taxon>
        <taxon>Euplotida</taxon>
        <taxon>Euplotidae</taxon>
        <taxon>Moneuplotes</taxon>
    </lineage>
</organism>
<accession>A0AAD1U966</accession>
<name>A0AAD1U966_EUPCR</name>
<protein>
    <submittedName>
        <fullName evidence="1">Uncharacterized protein</fullName>
    </submittedName>
</protein>
<evidence type="ECO:0000313" key="1">
    <source>
        <dbReference type="EMBL" id="CAI2362932.1"/>
    </source>
</evidence>
<proteinExistence type="predicted"/>
<dbReference type="AlphaFoldDB" id="A0AAD1U966"/>
<comment type="caution">
    <text evidence="1">The sequence shown here is derived from an EMBL/GenBank/DDBJ whole genome shotgun (WGS) entry which is preliminary data.</text>
</comment>
<keyword evidence="2" id="KW-1185">Reference proteome</keyword>
<sequence length="41" mass="4806">MKVTMIIPKNFSKFELFSINKLERNISSNFNLLNCLSFIIP</sequence>
<gene>
    <name evidence="1" type="ORF">ECRASSUSDP1_LOCUS4262</name>
</gene>
<evidence type="ECO:0000313" key="2">
    <source>
        <dbReference type="Proteomes" id="UP001295684"/>
    </source>
</evidence>
<dbReference type="EMBL" id="CAMPGE010004088">
    <property type="protein sequence ID" value="CAI2362932.1"/>
    <property type="molecule type" value="Genomic_DNA"/>
</dbReference>
<reference evidence="1" key="1">
    <citation type="submission" date="2023-07" db="EMBL/GenBank/DDBJ databases">
        <authorList>
            <consortium name="AG Swart"/>
            <person name="Singh M."/>
            <person name="Singh A."/>
            <person name="Seah K."/>
            <person name="Emmerich C."/>
        </authorList>
    </citation>
    <scope>NUCLEOTIDE SEQUENCE</scope>
    <source>
        <strain evidence="1">DP1</strain>
    </source>
</reference>